<accession>A0A433VMV5</accession>
<dbReference type="EMBL" id="RSCL01000005">
    <property type="protein sequence ID" value="RUT07372.1"/>
    <property type="molecule type" value="Genomic_DNA"/>
</dbReference>
<evidence type="ECO:0000313" key="2">
    <source>
        <dbReference type="Proteomes" id="UP000271624"/>
    </source>
</evidence>
<evidence type="ECO:0008006" key="3">
    <source>
        <dbReference type="Google" id="ProtNLM"/>
    </source>
</evidence>
<gene>
    <name evidence="1" type="ORF">DSM106972_026330</name>
</gene>
<reference evidence="1" key="1">
    <citation type="submission" date="2018-12" db="EMBL/GenBank/DDBJ databases">
        <authorList>
            <person name="Will S."/>
            <person name="Neumann-Schaal M."/>
            <person name="Henke P."/>
        </authorList>
    </citation>
    <scope>NUCLEOTIDE SEQUENCE</scope>
    <source>
        <strain evidence="1">PCC 7102</strain>
    </source>
</reference>
<dbReference type="OrthoDB" id="426919at2"/>
<proteinExistence type="predicted"/>
<keyword evidence="2" id="KW-1185">Reference proteome</keyword>
<comment type="caution">
    <text evidence="1">The sequence shown here is derived from an EMBL/GenBank/DDBJ whole genome shotgun (WGS) entry which is preliminary data.</text>
</comment>
<sequence>MTLTFSIEKYKNLLIAHVPKLIKTEAENEKALAVVEELMHRERTPEENELYQLLITLIEKFEKENYHFNEPTNIQSLLSFLFEQSEKTKVELQEFLGSQQLADDILEARQNITPEIAQKLGAFFHVEPTLFTET</sequence>
<organism evidence="1 2">
    <name type="scientific">Dulcicalothrix desertica PCC 7102</name>
    <dbReference type="NCBI Taxonomy" id="232991"/>
    <lineage>
        <taxon>Bacteria</taxon>
        <taxon>Bacillati</taxon>
        <taxon>Cyanobacteriota</taxon>
        <taxon>Cyanophyceae</taxon>
        <taxon>Nostocales</taxon>
        <taxon>Calotrichaceae</taxon>
        <taxon>Dulcicalothrix</taxon>
    </lineage>
</organism>
<protein>
    <recommendedName>
        <fullName evidence="3">Transcriptional regulator</fullName>
    </recommendedName>
</protein>
<reference evidence="1" key="2">
    <citation type="journal article" date="2019" name="Genome Biol. Evol.">
        <title>Day and night: Metabolic profiles and evolutionary relationships of six axenic non-marine cyanobacteria.</title>
        <authorList>
            <person name="Will S.E."/>
            <person name="Henke P."/>
            <person name="Boedeker C."/>
            <person name="Huang S."/>
            <person name="Brinkmann H."/>
            <person name="Rohde M."/>
            <person name="Jarek M."/>
            <person name="Friedl T."/>
            <person name="Seufert S."/>
            <person name="Schumacher M."/>
            <person name="Overmann J."/>
            <person name="Neumann-Schaal M."/>
            <person name="Petersen J."/>
        </authorList>
    </citation>
    <scope>NUCLEOTIDE SEQUENCE [LARGE SCALE GENOMIC DNA]</scope>
    <source>
        <strain evidence="1">PCC 7102</strain>
    </source>
</reference>
<dbReference type="AlphaFoldDB" id="A0A433VMV5"/>
<dbReference type="Proteomes" id="UP000271624">
    <property type="component" value="Unassembled WGS sequence"/>
</dbReference>
<evidence type="ECO:0000313" key="1">
    <source>
        <dbReference type="EMBL" id="RUT07372.1"/>
    </source>
</evidence>
<dbReference type="RefSeq" id="WP_127081186.1">
    <property type="nucleotide sequence ID" value="NZ_RSCL01000005.1"/>
</dbReference>
<name>A0A433VMV5_9CYAN</name>